<sequence>MQSPPSLVVLLPFASRQARLPVRGGRGASVGGLEGLVVRSTSNLFAWATIAAAWGTKASVESSGWRCSANRPSNHQASNGPPATGGEEANVVKLLLQEPRGILSCSACCTSIWPFRLYRHQANRGYKAPGGHVKTKGTIYLSNIRMVFVASKPVGNFFAFDMPLLFVHGEKFNQPIFHCNNISGFVEPVVPDNQNRALYSTHTFKILFKEGGCGTFVPLFLNLTASVRRYNEFEAQSAANMAPRVDPLQAAQTPVDDMMRHAYVDPNDPTKIYLQQPAPESQLRRRNYHGPADAN</sequence>
<feature type="region of interest" description="Disordered" evidence="1">
    <location>
        <begin position="270"/>
        <end position="295"/>
    </location>
</feature>
<dbReference type="PANTHER" id="PTHR31606:SF1">
    <property type="entry name" value="WW DOMAIN BINDING PROTEIN 2, ISOFORM E"/>
    <property type="match status" value="1"/>
</dbReference>
<dbReference type="GO" id="GO:0031490">
    <property type="term" value="F:chromatin DNA binding"/>
    <property type="evidence" value="ECO:0000318"/>
    <property type="project" value="GO_Central"/>
</dbReference>
<accession>A0A804MAR1</accession>
<dbReference type="Proteomes" id="UP000007305">
    <property type="component" value="Chromosome 2"/>
</dbReference>
<dbReference type="InterPro" id="IPR044852">
    <property type="entry name" value="WBP2-like"/>
</dbReference>
<dbReference type="EnsemblPlants" id="Zm00001eb071390_T001">
    <property type="protein sequence ID" value="Zm00001eb071390_P001"/>
    <property type="gene ID" value="Zm00001eb071390"/>
</dbReference>
<dbReference type="CDD" id="cd13214">
    <property type="entry name" value="PH-GRAM_WBP2"/>
    <property type="match status" value="1"/>
</dbReference>
<organism evidence="2 3">
    <name type="scientific">Zea mays</name>
    <name type="common">Maize</name>
    <dbReference type="NCBI Taxonomy" id="4577"/>
    <lineage>
        <taxon>Eukaryota</taxon>
        <taxon>Viridiplantae</taxon>
        <taxon>Streptophyta</taxon>
        <taxon>Embryophyta</taxon>
        <taxon>Tracheophyta</taxon>
        <taxon>Spermatophyta</taxon>
        <taxon>Magnoliopsida</taxon>
        <taxon>Liliopsida</taxon>
        <taxon>Poales</taxon>
        <taxon>Poaceae</taxon>
        <taxon>PACMAD clade</taxon>
        <taxon>Panicoideae</taxon>
        <taxon>Andropogonodae</taxon>
        <taxon>Andropogoneae</taxon>
        <taxon>Tripsacinae</taxon>
        <taxon>Zea</taxon>
    </lineage>
</organism>
<dbReference type="GO" id="GO:0003713">
    <property type="term" value="F:transcription coactivator activity"/>
    <property type="evidence" value="ECO:0000318"/>
    <property type="project" value="GO_Central"/>
</dbReference>
<dbReference type="SUPFAM" id="SSF50729">
    <property type="entry name" value="PH domain-like"/>
    <property type="match status" value="1"/>
</dbReference>
<reference evidence="3" key="1">
    <citation type="submission" date="2015-12" db="EMBL/GenBank/DDBJ databases">
        <title>Update maize B73 reference genome by single molecule sequencing technologies.</title>
        <authorList>
            <consortium name="Maize Genome Sequencing Project"/>
            <person name="Ware D."/>
        </authorList>
    </citation>
    <scope>NUCLEOTIDE SEQUENCE [LARGE SCALE GENOMIC DNA]</scope>
    <source>
        <strain evidence="3">cv. B73</strain>
    </source>
</reference>
<dbReference type="InParanoid" id="A0A804MAR1"/>
<evidence type="ECO:0007829" key="4">
    <source>
        <dbReference type="PeptideAtlas" id="A0A804MAR1"/>
    </source>
</evidence>
<dbReference type="AlphaFoldDB" id="A0A804MAR1"/>
<evidence type="ECO:0000313" key="2">
    <source>
        <dbReference type="EnsemblPlants" id="Zm00001eb071390_P001"/>
    </source>
</evidence>
<keyword evidence="4" id="KW-1267">Proteomics identification</keyword>
<keyword evidence="3" id="KW-1185">Reference proteome</keyword>
<name>A0A804MAR1_MAIZE</name>
<evidence type="ECO:0000256" key="1">
    <source>
        <dbReference type="SAM" id="MobiDB-lite"/>
    </source>
</evidence>
<dbReference type="GO" id="GO:0005634">
    <property type="term" value="C:nucleus"/>
    <property type="evidence" value="ECO:0000318"/>
    <property type="project" value="GO_Central"/>
</dbReference>
<dbReference type="Gramene" id="Zm00001eb071390_T001">
    <property type="protein sequence ID" value="Zm00001eb071390_P001"/>
    <property type="gene ID" value="Zm00001eb071390"/>
</dbReference>
<dbReference type="PANTHER" id="PTHR31606">
    <property type="entry name" value="WW DOMAIN BINDING PROTEIN 2, ISOFORM E"/>
    <property type="match status" value="1"/>
</dbReference>
<dbReference type="GO" id="GO:0045893">
    <property type="term" value="P:positive regulation of DNA-templated transcription"/>
    <property type="evidence" value="ECO:0000318"/>
    <property type="project" value="GO_Central"/>
</dbReference>
<reference evidence="2" key="3">
    <citation type="submission" date="2021-05" db="UniProtKB">
        <authorList>
            <consortium name="EnsemblPlants"/>
        </authorList>
    </citation>
    <scope>IDENTIFICATION</scope>
    <source>
        <strain evidence="2">cv. B73</strain>
    </source>
</reference>
<proteinExistence type="evidence at protein level"/>
<reference evidence="2" key="2">
    <citation type="submission" date="2019-07" db="EMBL/GenBank/DDBJ databases">
        <authorList>
            <person name="Seetharam A."/>
            <person name="Woodhouse M."/>
            <person name="Cannon E."/>
        </authorList>
    </citation>
    <scope>NUCLEOTIDE SEQUENCE [LARGE SCALE GENOMIC DNA]</scope>
    <source>
        <strain evidence="2">cv. B73</strain>
    </source>
</reference>
<protein>
    <submittedName>
        <fullName evidence="2">Uncharacterized protein</fullName>
    </submittedName>
</protein>
<evidence type="ECO:0000313" key="3">
    <source>
        <dbReference type="Proteomes" id="UP000007305"/>
    </source>
</evidence>